<name>W9QWY8_9ROSA</name>
<keyword evidence="2" id="KW-1185">Reference proteome</keyword>
<protein>
    <submittedName>
        <fullName evidence="1">Uncharacterized protein</fullName>
    </submittedName>
</protein>
<dbReference type="Proteomes" id="UP000030645">
    <property type="component" value="Unassembled WGS sequence"/>
</dbReference>
<organism evidence="1 2">
    <name type="scientific">Morus notabilis</name>
    <dbReference type="NCBI Taxonomy" id="981085"/>
    <lineage>
        <taxon>Eukaryota</taxon>
        <taxon>Viridiplantae</taxon>
        <taxon>Streptophyta</taxon>
        <taxon>Embryophyta</taxon>
        <taxon>Tracheophyta</taxon>
        <taxon>Spermatophyta</taxon>
        <taxon>Magnoliopsida</taxon>
        <taxon>eudicotyledons</taxon>
        <taxon>Gunneridae</taxon>
        <taxon>Pentapetalae</taxon>
        <taxon>rosids</taxon>
        <taxon>fabids</taxon>
        <taxon>Rosales</taxon>
        <taxon>Moraceae</taxon>
        <taxon>Moreae</taxon>
        <taxon>Morus</taxon>
    </lineage>
</organism>
<evidence type="ECO:0000313" key="2">
    <source>
        <dbReference type="Proteomes" id="UP000030645"/>
    </source>
</evidence>
<dbReference type="AlphaFoldDB" id="W9QWY8"/>
<dbReference type="EMBL" id="KE344289">
    <property type="protein sequence ID" value="EXB56420.1"/>
    <property type="molecule type" value="Genomic_DNA"/>
</dbReference>
<sequence>MMMSATSPEDARTRISTTLQLVEKFVNRLHLERALEEGEKDLDAAIKTLSDLLQSTEENSHNAALAVGENDGEVAFSENPSPPPNVPIHRAGCKSACFYNT</sequence>
<proteinExistence type="predicted"/>
<accession>W9QWY8</accession>
<gene>
    <name evidence="1" type="ORF">L484_009846</name>
</gene>
<reference evidence="2" key="1">
    <citation type="submission" date="2013-01" db="EMBL/GenBank/DDBJ databases">
        <title>Draft Genome Sequence of a Mulberry Tree, Morus notabilis C.K. Schneid.</title>
        <authorList>
            <person name="He N."/>
            <person name="Zhao S."/>
        </authorList>
    </citation>
    <scope>NUCLEOTIDE SEQUENCE</scope>
</reference>
<evidence type="ECO:0000313" key="1">
    <source>
        <dbReference type="EMBL" id="EXB56420.1"/>
    </source>
</evidence>